<evidence type="ECO:0000259" key="2">
    <source>
        <dbReference type="SMART" id="SM00343"/>
    </source>
</evidence>
<dbReference type="PANTHER" id="PTHR47331:SF5">
    <property type="entry name" value="RIBONUCLEASE H"/>
    <property type="match status" value="1"/>
</dbReference>
<dbReference type="WBParaSite" id="Hba_07736">
    <property type="protein sequence ID" value="Hba_07736"/>
    <property type="gene ID" value="Hba_07736"/>
</dbReference>
<feature type="domain" description="CCHC-type" evidence="2">
    <location>
        <begin position="327"/>
        <end position="343"/>
    </location>
</feature>
<feature type="domain" description="CCHC-type" evidence="2">
    <location>
        <begin position="295"/>
        <end position="311"/>
    </location>
</feature>
<sequence>MTQKWLESLTNLENPAPSEGDHNLLEVSSKSIHQEITKGTAAIENFEKVQATGLSREHQLRHDRNVNPNEGRTSSVALVSPPKLAEIPIPKFSGKNWEWDSFWQSFEANIHNQKLADYQKFRYLFDAVEGDARSTIKRFQLVEDNYTKAIVALKKKYGNTESVIFDLNNMLMKATARAPRISDQRRLYDDLAAIITQLQSKGESMNNRITLDLVISKFNPMIRDKIRRRKKTFIEAASWNMETLLEVLEEVISAEEQLEKEEMASEGQQMKGSQQRGNFPFLKQRVQTEDYRDPSCSSCLQRGHKWFQCTKLNTPHLRKTFLQKNNMCLNCGANNHQVQQCTAKRCRNCNKPHHTSTCFQSTIQRSPETPTKKKRETVRSAIIMSNEEESIPSTLHTKLTRKRANLLLGTATTLNTKENRLQQVDILLDTGSELSFIDSKLSTNLGLPTLEAKDLFIHKFGSKQVDRQPSRVTSMDIFDKDGTQHRLQLYTSDIITSPLECATLSTGDRQFITDHNINLAITKPRKHVQPQILLGCDQLWSLLSYNGAHILGHMVTGLQKETETTYHSDSDEREMWERFWTMDSSGINEFNGPDTIERNSTNERVWQQFRKTVQRRKDGYYHHPPLPDNRAIAMKRLASDQLSLGIIEEVDEDSPTDGILHYVPHQAVITPQKETTKLRVVFDASAHYRGCPSLNEVIHQGPLIMPELYGMLLRFRIPSYAIIADVEKAFLQVRLQEADRDATRCLWIRDISKPPEGKNIVAYRFTRVTFGINASPFLLAATIRFHLELGKEKGTPVLGIVTKRTVSQQLASVYDPLGYLVPLLIQAKIFLQSLWTTNYTWDTPVDTSHRKKWLDIITDIHDWKKRIPRRVISSTAPGRIIIFTDASKDAIAACAYMQSIRRIVAEITDNGAQVRFGYVPTQLNPADCATRGLAAAEFTTHYWWHGPKFIAKIVSSNHISHSVKLENGLLDWSRLDKQFPSIYRATRVVAYVLRFIQQSIAKMSAVTRTRIAAKLRFLKTDKLPTMLKGNELRYAYDILVRDFQKTTTTEDVLTRWKQLNLQKDAVGIIRCYGRLGRSNLNDEEKSPIFITPNTPFALLIIQDSHNEYHKGTAHTMAVHPMPEDE</sequence>
<dbReference type="Pfam" id="PF03564">
    <property type="entry name" value="DUF1759"/>
    <property type="match status" value="1"/>
</dbReference>
<dbReference type="SMART" id="SM00343">
    <property type="entry name" value="ZnF_C2HC"/>
    <property type="match status" value="2"/>
</dbReference>
<feature type="region of interest" description="Disordered" evidence="1">
    <location>
        <begin position="53"/>
        <end position="75"/>
    </location>
</feature>
<evidence type="ECO:0000256" key="1">
    <source>
        <dbReference type="SAM" id="MobiDB-lite"/>
    </source>
</evidence>
<dbReference type="InterPro" id="IPR008042">
    <property type="entry name" value="Retrotrans_Pao"/>
</dbReference>
<evidence type="ECO:0000313" key="4">
    <source>
        <dbReference type="WBParaSite" id="Hba_07736"/>
    </source>
</evidence>
<proteinExistence type="predicted"/>
<feature type="compositionally biased region" description="Polar residues" evidence="1">
    <location>
        <begin position="66"/>
        <end position="75"/>
    </location>
</feature>
<dbReference type="InterPro" id="IPR001878">
    <property type="entry name" value="Znf_CCHC"/>
</dbReference>
<dbReference type="InterPro" id="IPR005312">
    <property type="entry name" value="DUF1759"/>
</dbReference>
<keyword evidence="3" id="KW-1185">Reference proteome</keyword>
<evidence type="ECO:0000313" key="3">
    <source>
        <dbReference type="Proteomes" id="UP000095283"/>
    </source>
</evidence>
<dbReference type="GO" id="GO:0008270">
    <property type="term" value="F:zinc ion binding"/>
    <property type="evidence" value="ECO:0007669"/>
    <property type="project" value="InterPro"/>
</dbReference>
<protein>
    <submittedName>
        <fullName evidence="4">DUF1758 domain-containing protein</fullName>
    </submittedName>
</protein>
<feature type="compositionally biased region" description="Basic and acidic residues" evidence="1">
    <location>
        <begin position="55"/>
        <end position="65"/>
    </location>
</feature>
<dbReference type="InterPro" id="IPR043502">
    <property type="entry name" value="DNA/RNA_pol_sf"/>
</dbReference>
<dbReference type="Pfam" id="PF05380">
    <property type="entry name" value="Peptidase_A17"/>
    <property type="match status" value="1"/>
</dbReference>
<accession>A0A1I7WRD4</accession>
<name>A0A1I7WRD4_HETBA</name>
<reference evidence="4" key="1">
    <citation type="submission" date="2016-11" db="UniProtKB">
        <authorList>
            <consortium name="WormBaseParasite"/>
        </authorList>
    </citation>
    <scope>IDENTIFICATION</scope>
</reference>
<organism evidence="3 4">
    <name type="scientific">Heterorhabditis bacteriophora</name>
    <name type="common">Entomopathogenic nematode worm</name>
    <dbReference type="NCBI Taxonomy" id="37862"/>
    <lineage>
        <taxon>Eukaryota</taxon>
        <taxon>Metazoa</taxon>
        <taxon>Ecdysozoa</taxon>
        <taxon>Nematoda</taxon>
        <taxon>Chromadorea</taxon>
        <taxon>Rhabditida</taxon>
        <taxon>Rhabditina</taxon>
        <taxon>Rhabditomorpha</taxon>
        <taxon>Strongyloidea</taxon>
        <taxon>Heterorhabditidae</taxon>
        <taxon>Heterorhabditis</taxon>
    </lineage>
</organism>
<dbReference type="PANTHER" id="PTHR47331">
    <property type="entry name" value="PHD-TYPE DOMAIN-CONTAINING PROTEIN"/>
    <property type="match status" value="1"/>
</dbReference>
<dbReference type="AlphaFoldDB" id="A0A1I7WRD4"/>
<dbReference type="SUPFAM" id="SSF56672">
    <property type="entry name" value="DNA/RNA polymerases"/>
    <property type="match status" value="1"/>
</dbReference>
<dbReference type="GO" id="GO:0003676">
    <property type="term" value="F:nucleic acid binding"/>
    <property type="evidence" value="ECO:0007669"/>
    <property type="project" value="InterPro"/>
</dbReference>
<dbReference type="Proteomes" id="UP000095283">
    <property type="component" value="Unplaced"/>
</dbReference>